<feature type="region of interest" description="Disordered" evidence="1">
    <location>
        <begin position="314"/>
        <end position="337"/>
    </location>
</feature>
<evidence type="ECO:0000313" key="2">
    <source>
        <dbReference type="EMBL" id="GAA4290886.1"/>
    </source>
</evidence>
<evidence type="ECO:0000256" key="1">
    <source>
        <dbReference type="SAM" id="MobiDB-lite"/>
    </source>
</evidence>
<dbReference type="InterPro" id="IPR050627">
    <property type="entry name" value="Nitroreductase/BluB"/>
</dbReference>
<comment type="caution">
    <text evidence="2">The sequence shown here is derived from an EMBL/GenBank/DDBJ whole genome shotgun (WGS) entry which is preliminary data.</text>
</comment>
<gene>
    <name evidence="2" type="primary">acg</name>
    <name evidence="2" type="ORF">GCM10023161_36330</name>
</gene>
<keyword evidence="3" id="KW-1185">Reference proteome</keyword>
<dbReference type="PANTHER" id="PTHR23026">
    <property type="entry name" value="NADPH NITROREDUCTASE"/>
    <property type="match status" value="1"/>
</dbReference>
<dbReference type="InterPro" id="IPR000415">
    <property type="entry name" value="Nitroreductase-like"/>
</dbReference>
<dbReference type="SUPFAM" id="SSF55469">
    <property type="entry name" value="FMN-dependent nitroreductase-like"/>
    <property type="match status" value="1"/>
</dbReference>
<evidence type="ECO:0000313" key="3">
    <source>
        <dbReference type="Proteomes" id="UP001501417"/>
    </source>
</evidence>
<sequence length="337" mass="37234">MLGASQRIEVDMPAAMADTELIEDAVRSACRAPSLHNSQPWQWVAGGGQLDLFLDPSRAMVSDRSGREALISCGAALDHLRVALAAAGWRAQISRFPDPKDPNHLASIDFTPAENVTDEERRRASAIWARRTDRLPFIAPMNWEAFEPSLRAAIDNDAVHLDVMADDARDRLAQASWVAESVRLYDTAYQEELRWWTAPFESAEGIPYSALVSPAERERVNVARTFPTAHNLERRTDIPADESTILMLSTDDDTRLGALLSGEALSAVLLECTMANLATCPVTHVTELKVTRDMMADLLEEGRRPQVLVRVGVAPAAAEPPKPTPRRPLSEVLRLRD</sequence>
<dbReference type="NCBIfam" id="NF047509">
    <property type="entry name" value="Rv3131_FMN_oxido"/>
    <property type="match status" value="1"/>
</dbReference>
<dbReference type="PANTHER" id="PTHR23026:SF123">
    <property type="entry name" value="NAD(P)H NITROREDUCTASE RV3131-RELATED"/>
    <property type="match status" value="1"/>
</dbReference>
<dbReference type="Proteomes" id="UP001501417">
    <property type="component" value="Unassembled WGS sequence"/>
</dbReference>
<accession>A0ABP8F0E9</accession>
<dbReference type="EMBL" id="BAABGF010000042">
    <property type="protein sequence ID" value="GAA4290886.1"/>
    <property type="molecule type" value="Genomic_DNA"/>
</dbReference>
<reference evidence="3" key="1">
    <citation type="journal article" date="2019" name="Int. J. Syst. Evol. Microbiol.">
        <title>The Global Catalogue of Microorganisms (GCM) 10K type strain sequencing project: providing services to taxonomists for standard genome sequencing and annotation.</title>
        <authorList>
            <consortium name="The Broad Institute Genomics Platform"/>
            <consortium name="The Broad Institute Genome Sequencing Center for Infectious Disease"/>
            <person name="Wu L."/>
            <person name="Ma J."/>
        </authorList>
    </citation>
    <scope>NUCLEOTIDE SEQUENCE [LARGE SCALE GENOMIC DNA]</scope>
    <source>
        <strain evidence="3">JCM 17782</strain>
    </source>
</reference>
<name>A0ABP8F0E9_9MYCO</name>
<proteinExistence type="predicted"/>
<organism evidence="2 3">
    <name type="scientific">Mycobacterium paraffinicum</name>
    <dbReference type="NCBI Taxonomy" id="53378"/>
    <lineage>
        <taxon>Bacteria</taxon>
        <taxon>Bacillati</taxon>
        <taxon>Actinomycetota</taxon>
        <taxon>Actinomycetes</taxon>
        <taxon>Mycobacteriales</taxon>
        <taxon>Mycobacteriaceae</taxon>
        <taxon>Mycobacterium</taxon>
    </lineage>
</organism>
<dbReference type="Gene3D" id="3.40.109.10">
    <property type="entry name" value="NADH Oxidase"/>
    <property type="match status" value="1"/>
</dbReference>
<protein>
    <submittedName>
        <fullName evidence="2">FMN-binding protein Acg</fullName>
    </submittedName>
</protein>